<reference evidence="1 2" key="1">
    <citation type="submission" date="2013-04" db="EMBL/GenBank/DDBJ databases">
        <title>Hyphomonas sp. T24B3 Genome Sequencing.</title>
        <authorList>
            <person name="Lai Q."/>
            <person name="Shao Z."/>
        </authorList>
    </citation>
    <scope>NUCLEOTIDE SEQUENCE [LARGE SCALE GENOMIC DNA]</scope>
    <source>
        <strain evidence="1 2">T24B3</strain>
    </source>
</reference>
<proteinExistence type="predicted"/>
<gene>
    <name evidence="1" type="ORF">HY3_04125</name>
</gene>
<dbReference type="Proteomes" id="UP000249123">
    <property type="component" value="Unassembled WGS sequence"/>
</dbReference>
<accession>A0A062TYN5</accession>
<name>A0A062TYN5_9PROT</name>
<sequence length="106" mass="11856">MMCDGVFMSEETGDEEIYVPRFAVILSDGTVEISGASVFDGLYEIYDASPSEYAFALTGQLPEDEEFLSGSVNRLDGTISLVRLYNASQIWTHRLDAQCQPMRQLF</sequence>
<organism evidence="1 2">
    <name type="scientific">Hyphomonas pacifica</name>
    <dbReference type="NCBI Taxonomy" id="1280941"/>
    <lineage>
        <taxon>Bacteria</taxon>
        <taxon>Pseudomonadati</taxon>
        <taxon>Pseudomonadota</taxon>
        <taxon>Alphaproteobacteria</taxon>
        <taxon>Hyphomonadales</taxon>
        <taxon>Hyphomonadaceae</taxon>
        <taxon>Hyphomonas</taxon>
    </lineage>
</organism>
<evidence type="ECO:0000313" key="1">
    <source>
        <dbReference type="EMBL" id="RAN31281.1"/>
    </source>
</evidence>
<evidence type="ECO:0000313" key="2">
    <source>
        <dbReference type="Proteomes" id="UP000249123"/>
    </source>
</evidence>
<dbReference type="STRING" id="1280941.HY2_04430"/>
<keyword evidence="2" id="KW-1185">Reference proteome</keyword>
<dbReference type="EMBL" id="AWFB01000056">
    <property type="protein sequence ID" value="RAN31281.1"/>
    <property type="molecule type" value="Genomic_DNA"/>
</dbReference>
<accession>A0A328JYY1</accession>
<protein>
    <submittedName>
        <fullName evidence="1">Uncharacterized protein</fullName>
    </submittedName>
</protein>
<comment type="caution">
    <text evidence="1">The sequence shown here is derived from an EMBL/GenBank/DDBJ whole genome shotgun (WGS) entry which is preliminary data.</text>
</comment>
<dbReference type="AlphaFoldDB" id="A0A062TYN5"/>